<accession>A0AAP2HRE8</accession>
<organism evidence="1 2">
    <name type="scientific">Burkholderia multivorans</name>
    <dbReference type="NCBI Taxonomy" id="87883"/>
    <lineage>
        <taxon>Bacteria</taxon>
        <taxon>Pseudomonadati</taxon>
        <taxon>Pseudomonadota</taxon>
        <taxon>Betaproteobacteria</taxon>
        <taxon>Burkholderiales</taxon>
        <taxon>Burkholderiaceae</taxon>
        <taxon>Burkholderia</taxon>
        <taxon>Burkholderia cepacia complex</taxon>
    </lineage>
</organism>
<evidence type="ECO:0000313" key="2">
    <source>
        <dbReference type="Proteomes" id="UP001196915"/>
    </source>
</evidence>
<reference evidence="1" key="1">
    <citation type="submission" date="2021-06" db="EMBL/GenBank/DDBJ databases">
        <title>A collection of bacterial strains from the Burkholderia cepacia Research Laboratory and Repository.</title>
        <authorList>
            <person name="Lipuma J."/>
            <person name="Spilker T."/>
        </authorList>
    </citation>
    <scope>NUCLEOTIDE SEQUENCE</scope>
    <source>
        <strain evidence="1">AU37435</strain>
    </source>
</reference>
<comment type="caution">
    <text evidence="1">The sequence shown here is derived from an EMBL/GenBank/DDBJ whole genome shotgun (WGS) entry which is preliminary data.</text>
</comment>
<sequence length="120" mass="13419">MKSIALEKLLFAKRQAMNLYFNVVCPLDDDDGFDRFLMFKSADEMVGNPEWGEIHLLESSAAFSLEQLQRVVRSEAIRTLCTFLDITPDVAASSLARVKTLGSGATGLYTRCKYDGVLFE</sequence>
<evidence type="ECO:0000313" key="1">
    <source>
        <dbReference type="EMBL" id="MBU9360507.1"/>
    </source>
</evidence>
<gene>
    <name evidence="1" type="ORF">KTE52_29725</name>
</gene>
<dbReference type="AlphaFoldDB" id="A0AAP2HRE8"/>
<name>A0AAP2HRE8_9BURK</name>
<dbReference type="EMBL" id="JAHPMX010000030">
    <property type="protein sequence ID" value="MBU9360507.1"/>
    <property type="molecule type" value="Genomic_DNA"/>
</dbReference>
<dbReference type="RefSeq" id="WP_217085014.1">
    <property type="nucleotide sequence ID" value="NZ_CP090751.1"/>
</dbReference>
<protein>
    <submittedName>
        <fullName evidence="1">Uncharacterized protein</fullName>
    </submittedName>
</protein>
<dbReference type="Proteomes" id="UP001196915">
    <property type="component" value="Unassembled WGS sequence"/>
</dbReference>
<proteinExistence type="predicted"/>